<dbReference type="PRINTS" id="PR01438">
    <property type="entry name" value="UNVRSLSTRESS"/>
</dbReference>
<dbReference type="AlphaFoldDB" id="A0A512BK32"/>
<dbReference type="PANTHER" id="PTHR46268:SF6">
    <property type="entry name" value="UNIVERSAL STRESS PROTEIN UP12"/>
    <property type="match status" value="1"/>
</dbReference>
<dbReference type="OrthoDB" id="9792500at2"/>
<dbReference type="PIRSF" id="PIRSF006276">
    <property type="entry name" value="UspA"/>
    <property type="match status" value="1"/>
</dbReference>
<dbReference type="RefSeq" id="WP_114184242.1">
    <property type="nucleotide sequence ID" value="NZ_BJYU01000001.1"/>
</dbReference>
<name>A0A512BK32_9HYPH</name>
<reference evidence="4 5" key="1">
    <citation type="submission" date="2019-07" db="EMBL/GenBank/DDBJ databases">
        <title>Whole genome shotgun sequence of Microvirga aerophila NBRC 106136.</title>
        <authorList>
            <person name="Hosoyama A."/>
            <person name="Uohara A."/>
            <person name="Ohji S."/>
            <person name="Ichikawa N."/>
        </authorList>
    </citation>
    <scope>NUCLEOTIDE SEQUENCE [LARGE SCALE GENOMIC DNA]</scope>
    <source>
        <strain evidence="4 5">NBRC 106136</strain>
    </source>
</reference>
<dbReference type="GO" id="GO:0005737">
    <property type="term" value="C:cytoplasm"/>
    <property type="evidence" value="ECO:0007669"/>
    <property type="project" value="UniProtKB-SubCell"/>
</dbReference>
<dbReference type="EMBL" id="BJYU01000001">
    <property type="protein sequence ID" value="GEO12329.1"/>
    <property type="molecule type" value="Genomic_DNA"/>
</dbReference>
<dbReference type="InterPro" id="IPR014729">
    <property type="entry name" value="Rossmann-like_a/b/a_fold"/>
</dbReference>
<comment type="caution">
    <text evidence="4">The sequence shown here is derived from an EMBL/GenBank/DDBJ whole genome shotgun (WGS) entry which is preliminary data.</text>
</comment>
<dbReference type="InterPro" id="IPR006015">
    <property type="entry name" value="Universal_stress_UspA"/>
</dbReference>
<feature type="domain" description="UspA" evidence="3">
    <location>
        <begin position="1"/>
        <end position="140"/>
    </location>
</feature>
<comment type="similarity">
    <text evidence="1 2">Belongs to the universal stress protein A family.</text>
</comment>
<comment type="subcellular location">
    <subcellularLocation>
        <location evidence="2">Cytoplasm</location>
    </subcellularLocation>
</comment>
<organism evidence="4 5">
    <name type="scientific">Microvirga aerophila</name>
    <dbReference type="NCBI Taxonomy" id="670291"/>
    <lineage>
        <taxon>Bacteria</taxon>
        <taxon>Pseudomonadati</taxon>
        <taxon>Pseudomonadota</taxon>
        <taxon>Alphaproteobacteria</taxon>
        <taxon>Hyphomicrobiales</taxon>
        <taxon>Methylobacteriaceae</taxon>
        <taxon>Microvirga</taxon>
    </lineage>
</organism>
<evidence type="ECO:0000256" key="1">
    <source>
        <dbReference type="ARBA" id="ARBA00008791"/>
    </source>
</evidence>
<evidence type="ECO:0000259" key="3">
    <source>
        <dbReference type="Pfam" id="PF00582"/>
    </source>
</evidence>
<dbReference type="Proteomes" id="UP000321085">
    <property type="component" value="Unassembled WGS sequence"/>
</dbReference>
<evidence type="ECO:0000256" key="2">
    <source>
        <dbReference type="PIRNR" id="PIRNR006276"/>
    </source>
</evidence>
<dbReference type="InterPro" id="IPR006016">
    <property type="entry name" value="UspA"/>
</dbReference>
<keyword evidence="2" id="KW-0963">Cytoplasm</keyword>
<dbReference type="CDD" id="cd00293">
    <property type="entry name" value="USP-like"/>
    <property type="match status" value="1"/>
</dbReference>
<proteinExistence type="inferred from homology"/>
<keyword evidence="5" id="KW-1185">Reference proteome</keyword>
<dbReference type="Pfam" id="PF00582">
    <property type="entry name" value="Usp"/>
    <property type="match status" value="1"/>
</dbReference>
<gene>
    <name evidence="4" type="ORF">MAE02_00250</name>
</gene>
<dbReference type="SUPFAM" id="SSF52402">
    <property type="entry name" value="Adenine nucleotide alpha hydrolases-like"/>
    <property type="match status" value="1"/>
</dbReference>
<dbReference type="PANTHER" id="PTHR46268">
    <property type="entry name" value="STRESS RESPONSE PROTEIN NHAX"/>
    <property type="match status" value="1"/>
</dbReference>
<protein>
    <recommendedName>
        <fullName evidence="2">Universal stress protein</fullName>
    </recommendedName>
</protein>
<evidence type="ECO:0000313" key="4">
    <source>
        <dbReference type="EMBL" id="GEO12329.1"/>
    </source>
</evidence>
<sequence length="141" mass="15237">MFKTLLVPVDLGEVEAAQPAIDKAVELAKSADGTLRLVYVRPIVPVTYMEFMPPAFDEEQQGESEIRLAEIAAKIDLPAESVSAVVRLGSVYNEVLDEAEKTGADLVVIGSHRPTMATFLLGSNASTIVRHARCSVLVVRD</sequence>
<evidence type="ECO:0000313" key="5">
    <source>
        <dbReference type="Proteomes" id="UP000321085"/>
    </source>
</evidence>
<accession>A0A512BK32</accession>
<dbReference type="Gene3D" id="3.40.50.620">
    <property type="entry name" value="HUPs"/>
    <property type="match status" value="1"/>
</dbReference>